<dbReference type="Pfam" id="PF13860">
    <property type="entry name" value="FlgD_ig"/>
    <property type="match status" value="1"/>
</dbReference>
<evidence type="ECO:0000259" key="2">
    <source>
        <dbReference type="Pfam" id="PF13860"/>
    </source>
</evidence>
<gene>
    <name evidence="3" type="ORF">HOP12_07105</name>
</gene>
<dbReference type="Gene3D" id="2.60.40.4070">
    <property type="match status" value="1"/>
</dbReference>
<dbReference type="EMBL" id="JABFRW010000079">
    <property type="protein sequence ID" value="NOT33922.1"/>
    <property type="molecule type" value="Genomic_DNA"/>
</dbReference>
<dbReference type="InterPro" id="IPR008965">
    <property type="entry name" value="CBM2/CBM3_carb-bd_dom_sf"/>
</dbReference>
<evidence type="ECO:0000313" key="4">
    <source>
        <dbReference type="Proteomes" id="UP000580839"/>
    </source>
</evidence>
<evidence type="ECO:0000313" key="3">
    <source>
        <dbReference type="EMBL" id="NOT33922.1"/>
    </source>
</evidence>
<sequence length="259" mass="27103">MIRTRIAVIALGLAMTSNVTAATLHATVPYVTAAPGATVDVPITVVPGAVGQSIVGIQLRLDLGAAVVQSSSFVNGSGWLWNWGAPAQNANSGFAAAAAAGVAPVTASSFTIATVRVVVRADAVLGTDLPLVLSTLILNEGNPSTTVTNGVLRVRNTAVDAPLSARERFELAAPAPNPARGSTTLAFTLPREVSEAQLEVLSIDGRRVRVLERGRLAAGTHARRWDLLDEYGHEVAAGLYLVRFRADGETRIRRLAVTR</sequence>
<feature type="domain" description="FlgD/Vpr Ig-like" evidence="2">
    <location>
        <begin position="182"/>
        <end position="246"/>
    </location>
</feature>
<dbReference type="InterPro" id="IPR025965">
    <property type="entry name" value="FlgD/Vpr_Ig-like"/>
</dbReference>
<feature type="chain" id="PRO_5032888546" description="FlgD/Vpr Ig-like domain-containing protein" evidence="1">
    <location>
        <begin position="22"/>
        <end position="259"/>
    </location>
</feature>
<protein>
    <recommendedName>
        <fullName evidence="2">FlgD/Vpr Ig-like domain-containing protein</fullName>
    </recommendedName>
</protein>
<proteinExistence type="predicted"/>
<accession>A0A849SEX0</accession>
<reference evidence="3 4" key="1">
    <citation type="submission" date="2020-04" db="EMBL/GenBank/DDBJ databases">
        <title>Metagenomic profiling of ammonia- and methane-oxidizing microorganisms in a Dutch drinking water treatment plant.</title>
        <authorList>
            <person name="Poghosyan L."/>
            <person name="Leucker S."/>
        </authorList>
    </citation>
    <scope>NUCLEOTIDE SEQUENCE [LARGE SCALE GENOMIC DNA]</scope>
    <source>
        <strain evidence="3">S-RSF-IL-03</strain>
    </source>
</reference>
<keyword evidence="1" id="KW-0732">Signal</keyword>
<feature type="signal peptide" evidence="1">
    <location>
        <begin position="1"/>
        <end position="21"/>
    </location>
</feature>
<dbReference type="GO" id="GO:0030246">
    <property type="term" value="F:carbohydrate binding"/>
    <property type="evidence" value="ECO:0007669"/>
    <property type="project" value="InterPro"/>
</dbReference>
<dbReference type="SUPFAM" id="SSF49384">
    <property type="entry name" value="Carbohydrate-binding domain"/>
    <property type="match status" value="1"/>
</dbReference>
<dbReference type="Proteomes" id="UP000580839">
    <property type="component" value="Unassembled WGS sequence"/>
</dbReference>
<organism evidence="3 4">
    <name type="scientific">Eiseniibacteriota bacterium</name>
    <dbReference type="NCBI Taxonomy" id="2212470"/>
    <lineage>
        <taxon>Bacteria</taxon>
        <taxon>Candidatus Eiseniibacteriota</taxon>
    </lineage>
</organism>
<dbReference type="Gene3D" id="2.60.40.680">
    <property type="match status" value="1"/>
</dbReference>
<evidence type="ECO:0000256" key="1">
    <source>
        <dbReference type="SAM" id="SignalP"/>
    </source>
</evidence>
<dbReference type="AlphaFoldDB" id="A0A849SEX0"/>
<name>A0A849SEX0_UNCEI</name>
<comment type="caution">
    <text evidence="3">The sequence shown here is derived from an EMBL/GenBank/DDBJ whole genome shotgun (WGS) entry which is preliminary data.</text>
</comment>